<dbReference type="Pfam" id="PF12586">
    <property type="entry name" value="DUF3760"/>
    <property type="match status" value="1"/>
</dbReference>
<dbReference type="AlphaFoldDB" id="A0AAJ8MZS0"/>
<name>A0AAJ8MZS0_9TREE</name>
<dbReference type="EMBL" id="CP144061">
    <property type="protein sequence ID" value="WWD21758.1"/>
    <property type="molecule type" value="Genomic_DNA"/>
</dbReference>
<dbReference type="Proteomes" id="UP000322225">
    <property type="component" value="Chromosome 11"/>
</dbReference>
<accession>A0AAJ8MZS0</accession>
<protein>
    <submittedName>
        <fullName evidence="1">Uncharacterized protein</fullName>
    </submittedName>
</protein>
<evidence type="ECO:0000313" key="1">
    <source>
        <dbReference type="EMBL" id="WWD21758.1"/>
    </source>
</evidence>
<reference evidence="1" key="1">
    <citation type="submission" date="2017-08" db="EMBL/GenBank/DDBJ databases">
        <authorList>
            <person name="Cuomo C."/>
            <person name="Billmyre B."/>
            <person name="Heitman J."/>
        </authorList>
    </citation>
    <scope>NUCLEOTIDE SEQUENCE</scope>
    <source>
        <strain evidence="1">CBS 12478</strain>
    </source>
</reference>
<dbReference type="InterPro" id="IPR022235">
    <property type="entry name" value="DUF3760"/>
</dbReference>
<dbReference type="KEGG" id="ksn:43589146"/>
<keyword evidence="2" id="KW-1185">Reference proteome</keyword>
<sequence length="367" mass="41644">MAGGRTILSVVNLQNNQSTILAKNNLWDLDDLSISRRKRIASSVDEMTSSRTIFDLTSLAPLAEVHHLIFHHLKRISPSTLLPLNSTFYNLVLPSVYQSVTLNSHNAEQFFHGFNTRFPNTRKNRALALVESLKFEDLSSLQIFHTHCKVTPSRHTPIFPSIRHVHFGWEAVVPLVEVVRRRRVPVALNSFAKTLSYILGYHMSTISVETIMVDYGRLVQPDSEFDNGPTHAQVQSAIVDLTRAIRGQGLTLLAKSEVGEFDIDPILDLYRSPNFRVIFAFDTRLDTGKYENDLRKAALSILRTARRQVGPEQGHKVLFVSNRVDDIELELEKMYENGEMTEGEMIRLRRDYEIGAIGKEAICLCVT</sequence>
<dbReference type="GeneID" id="43589146"/>
<gene>
    <name evidence="1" type="ORF">CI109_106245</name>
</gene>
<proteinExistence type="predicted"/>
<reference evidence="1" key="2">
    <citation type="submission" date="2024-01" db="EMBL/GenBank/DDBJ databases">
        <title>Comparative genomics of Cryptococcus and Kwoniella reveals pathogenesis evolution and contrasting modes of karyotype evolution via chromosome fusion or intercentromeric recombination.</title>
        <authorList>
            <person name="Coelho M.A."/>
            <person name="David-Palma M."/>
            <person name="Shea T."/>
            <person name="Bowers K."/>
            <person name="McGinley-Smith S."/>
            <person name="Mohammad A.W."/>
            <person name="Gnirke A."/>
            <person name="Yurkov A.M."/>
            <person name="Nowrousian M."/>
            <person name="Sun S."/>
            <person name="Cuomo C.A."/>
            <person name="Heitman J."/>
        </authorList>
    </citation>
    <scope>NUCLEOTIDE SEQUENCE</scope>
    <source>
        <strain evidence="1">CBS 12478</strain>
    </source>
</reference>
<dbReference type="RefSeq" id="XP_031860804.2">
    <property type="nucleotide sequence ID" value="XM_032005005.2"/>
</dbReference>
<organism evidence="1 2">
    <name type="scientific">Kwoniella shandongensis</name>
    <dbReference type="NCBI Taxonomy" id="1734106"/>
    <lineage>
        <taxon>Eukaryota</taxon>
        <taxon>Fungi</taxon>
        <taxon>Dikarya</taxon>
        <taxon>Basidiomycota</taxon>
        <taxon>Agaricomycotina</taxon>
        <taxon>Tremellomycetes</taxon>
        <taxon>Tremellales</taxon>
        <taxon>Cryptococcaceae</taxon>
        <taxon>Kwoniella</taxon>
    </lineage>
</organism>
<evidence type="ECO:0000313" key="2">
    <source>
        <dbReference type="Proteomes" id="UP000322225"/>
    </source>
</evidence>